<evidence type="ECO:0000259" key="3">
    <source>
        <dbReference type="Pfam" id="PF01569"/>
    </source>
</evidence>
<feature type="transmembrane region" description="Helical" evidence="2">
    <location>
        <begin position="168"/>
        <end position="187"/>
    </location>
</feature>
<feature type="region of interest" description="Disordered" evidence="1">
    <location>
        <begin position="408"/>
        <end position="428"/>
    </location>
</feature>
<dbReference type="Pfam" id="PF01569">
    <property type="entry name" value="PAP2"/>
    <property type="match status" value="1"/>
</dbReference>
<feature type="transmembrane region" description="Helical" evidence="2">
    <location>
        <begin position="12"/>
        <end position="32"/>
    </location>
</feature>
<name>A0A078B8L7_STYLE</name>
<evidence type="ECO:0000313" key="5">
    <source>
        <dbReference type="Proteomes" id="UP000039865"/>
    </source>
</evidence>
<evidence type="ECO:0000313" key="4">
    <source>
        <dbReference type="EMBL" id="CDW89873.1"/>
    </source>
</evidence>
<feature type="transmembrane region" description="Helical" evidence="2">
    <location>
        <begin position="137"/>
        <end position="156"/>
    </location>
</feature>
<dbReference type="InParanoid" id="A0A078B8L7"/>
<feature type="transmembrane region" description="Helical" evidence="2">
    <location>
        <begin position="62"/>
        <end position="82"/>
    </location>
</feature>
<dbReference type="EMBL" id="CCKQ01017945">
    <property type="protein sequence ID" value="CDW89873.1"/>
    <property type="molecule type" value="Genomic_DNA"/>
</dbReference>
<keyword evidence="2" id="KW-0472">Membrane</keyword>
<dbReference type="SUPFAM" id="SSF48317">
    <property type="entry name" value="Acid phosphatase/Vanadium-dependent haloperoxidase"/>
    <property type="match status" value="1"/>
</dbReference>
<dbReference type="CDD" id="cd01610">
    <property type="entry name" value="PAP2_like"/>
    <property type="match status" value="1"/>
</dbReference>
<gene>
    <name evidence="4" type="primary">Contig14917.g15900</name>
    <name evidence="4" type="ORF">STYLEM_19013</name>
</gene>
<dbReference type="Proteomes" id="UP000039865">
    <property type="component" value="Unassembled WGS sequence"/>
</dbReference>
<sequence>MPDAKSDSLTTALLKFFACFVLVIVVLLLELIQRSIFSKASIESIKQLQENDAKSTVGFFKFIYFLGDARCYYVLVMLFFNFFSRQTSFYLSLVISQCVFVETFLKLVLRAGRPYMKTSKIFPFVCELSFGNPSGESMMAVAFVIVVGLYVINKLKDQQDDLTDRQKVSLAITIIFSIMMIILFSIQGSYNGNNTIDEILFGIELGLMIGCFSHFYVLPRLDKHLTNLMDGIFINRYRQVCVGSLVMVMMTFIVTTIAYMASVSSFQPEYQWLYQISVKCPVSKQLNELVFHDAVYVEIGFIFYTFGSYLGLVIDSKEYKGTHRTVNSTGVKQTLIRLAISILLIVPLYILPIFLIKSARFVLLVLLVKYGLPSFLIGFVLYGYSKLLYKRFNLISDDMLNDSNVSFASRQESDEDDDKPGNNRMTLRKDKTLEEYDKNMKKNINTF</sequence>
<organism evidence="4 5">
    <name type="scientific">Stylonychia lemnae</name>
    <name type="common">Ciliate</name>
    <dbReference type="NCBI Taxonomy" id="5949"/>
    <lineage>
        <taxon>Eukaryota</taxon>
        <taxon>Sar</taxon>
        <taxon>Alveolata</taxon>
        <taxon>Ciliophora</taxon>
        <taxon>Intramacronucleata</taxon>
        <taxon>Spirotrichea</taxon>
        <taxon>Stichotrichia</taxon>
        <taxon>Sporadotrichida</taxon>
        <taxon>Oxytrichidae</taxon>
        <taxon>Stylonychinae</taxon>
        <taxon>Stylonychia</taxon>
    </lineage>
</organism>
<protein>
    <submittedName>
        <fullName evidence="4">Pap2 superfamily phosphatase</fullName>
    </submittedName>
</protein>
<proteinExistence type="predicted"/>
<dbReference type="InterPro" id="IPR000326">
    <property type="entry name" value="PAP2/HPO"/>
</dbReference>
<dbReference type="InterPro" id="IPR036938">
    <property type="entry name" value="PAP2/HPO_sf"/>
</dbReference>
<dbReference type="OMA" id="SHQKCEN"/>
<feature type="transmembrane region" description="Helical" evidence="2">
    <location>
        <begin position="294"/>
        <end position="314"/>
    </location>
</feature>
<keyword evidence="5" id="KW-1185">Reference proteome</keyword>
<accession>A0A078B8L7</accession>
<feature type="transmembrane region" description="Helical" evidence="2">
    <location>
        <begin position="89"/>
        <end position="109"/>
    </location>
</feature>
<keyword evidence="2" id="KW-0812">Transmembrane</keyword>
<evidence type="ECO:0000256" key="2">
    <source>
        <dbReference type="SAM" id="Phobius"/>
    </source>
</evidence>
<reference evidence="4 5" key="1">
    <citation type="submission" date="2014-06" db="EMBL/GenBank/DDBJ databases">
        <authorList>
            <person name="Swart Estienne"/>
        </authorList>
    </citation>
    <scope>NUCLEOTIDE SEQUENCE [LARGE SCALE GENOMIC DNA]</scope>
    <source>
        <strain evidence="4 5">130c</strain>
    </source>
</reference>
<keyword evidence="2" id="KW-1133">Transmembrane helix</keyword>
<feature type="domain" description="Phosphatidic acid phosphatase type 2/haloperoxidase" evidence="3">
    <location>
        <begin position="90"/>
        <end position="214"/>
    </location>
</feature>
<evidence type="ECO:0000256" key="1">
    <source>
        <dbReference type="SAM" id="MobiDB-lite"/>
    </source>
</evidence>
<feature type="transmembrane region" description="Helical" evidence="2">
    <location>
        <begin position="199"/>
        <end position="219"/>
    </location>
</feature>
<feature type="transmembrane region" description="Helical" evidence="2">
    <location>
        <begin position="361"/>
        <end position="384"/>
    </location>
</feature>
<dbReference type="AlphaFoldDB" id="A0A078B8L7"/>
<feature type="transmembrane region" description="Helical" evidence="2">
    <location>
        <begin position="240"/>
        <end position="261"/>
    </location>
</feature>
<feature type="transmembrane region" description="Helical" evidence="2">
    <location>
        <begin position="335"/>
        <end position="355"/>
    </location>
</feature>